<evidence type="ECO:0000256" key="11">
    <source>
        <dbReference type="RuleBase" id="RU003357"/>
    </source>
</evidence>
<dbReference type="EMBL" id="SJCY01000021">
    <property type="protein sequence ID" value="TDG34794.1"/>
    <property type="molecule type" value="Genomic_DNA"/>
</dbReference>
<dbReference type="GO" id="GO:0044718">
    <property type="term" value="P:siderophore transmembrane transport"/>
    <property type="evidence" value="ECO:0007669"/>
    <property type="project" value="TreeGrafter"/>
</dbReference>
<dbReference type="InterPro" id="IPR037066">
    <property type="entry name" value="Plug_dom_sf"/>
</dbReference>
<name>A0A4R5MH10_9SPHI</name>
<accession>A0A4R5MH10</accession>
<feature type="domain" description="TonB-dependent receptor-like beta-barrel" evidence="13">
    <location>
        <begin position="237"/>
        <end position="647"/>
    </location>
</feature>
<keyword evidence="4 10" id="KW-0812">Transmembrane</keyword>
<keyword evidence="2 10" id="KW-0813">Transport</keyword>
<feature type="signal peptide" evidence="12">
    <location>
        <begin position="1"/>
        <end position="18"/>
    </location>
</feature>
<gene>
    <name evidence="15" type="ORF">EZJ43_16745</name>
</gene>
<dbReference type="AlphaFoldDB" id="A0A4R5MH10"/>
<dbReference type="Proteomes" id="UP000295668">
    <property type="component" value="Unassembled WGS sequence"/>
</dbReference>
<dbReference type="OrthoDB" id="9782587at2"/>
<evidence type="ECO:0000259" key="14">
    <source>
        <dbReference type="Pfam" id="PF07715"/>
    </source>
</evidence>
<dbReference type="InterPro" id="IPR000531">
    <property type="entry name" value="Beta-barrel_TonB"/>
</dbReference>
<evidence type="ECO:0000256" key="4">
    <source>
        <dbReference type="ARBA" id="ARBA00022692"/>
    </source>
</evidence>
<dbReference type="PANTHER" id="PTHR30069:SF29">
    <property type="entry name" value="HEMOGLOBIN AND HEMOGLOBIN-HAPTOGLOBIN-BINDING PROTEIN 1-RELATED"/>
    <property type="match status" value="1"/>
</dbReference>
<evidence type="ECO:0000256" key="7">
    <source>
        <dbReference type="ARBA" id="ARBA00023136"/>
    </source>
</evidence>
<dbReference type="GO" id="GO:0009279">
    <property type="term" value="C:cell outer membrane"/>
    <property type="evidence" value="ECO:0007669"/>
    <property type="project" value="UniProtKB-SubCell"/>
</dbReference>
<protein>
    <submittedName>
        <fullName evidence="15">TonB-dependent receptor</fullName>
    </submittedName>
</protein>
<evidence type="ECO:0000259" key="13">
    <source>
        <dbReference type="Pfam" id="PF00593"/>
    </source>
</evidence>
<organism evidence="15 16">
    <name type="scientific">Pedobacter changchengzhani</name>
    <dbReference type="NCBI Taxonomy" id="2529274"/>
    <lineage>
        <taxon>Bacteria</taxon>
        <taxon>Pseudomonadati</taxon>
        <taxon>Bacteroidota</taxon>
        <taxon>Sphingobacteriia</taxon>
        <taxon>Sphingobacteriales</taxon>
        <taxon>Sphingobacteriaceae</taxon>
        <taxon>Pedobacter</taxon>
    </lineage>
</organism>
<proteinExistence type="inferred from homology"/>
<dbReference type="InterPro" id="IPR036942">
    <property type="entry name" value="Beta-barrel_TonB_sf"/>
</dbReference>
<dbReference type="RefSeq" id="WP_133263874.1">
    <property type="nucleotide sequence ID" value="NZ_SJCY01000021.1"/>
</dbReference>
<evidence type="ECO:0000256" key="2">
    <source>
        <dbReference type="ARBA" id="ARBA00022448"/>
    </source>
</evidence>
<dbReference type="GO" id="GO:0015344">
    <property type="term" value="F:siderophore uptake transmembrane transporter activity"/>
    <property type="evidence" value="ECO:0007669"/>
    <property type="project" value="TreeGrafter"/>
</dbReference>
<keyword evidence="7 10" id="KW-0472">Membrane</keyword>
<evidence type="ECO:0000256" key="9">
    <source>
        <dbReference type="ARBA" id="ARBA00023237"/>
    </source>
</evidence>
<reference evidence="15 16" key="1">
    <citation type="submission" date="2019-02" db="EMBL/GenBank/DDBJ databases">
        <title>Pedobacter sp. nov., a novel speices isolated from soil of pinguins habitat in Antarcitica.</title>
        <authorList>
            <person name="He R.-H."/>
        </authorList>
    </citation>
    <scope>NUCLEOTIDE SEQUENCE [LARGE SCALE GENOMIC DNA]</scope>
    <source>
        <strain evidence="15 16">E01020</strain>
    </source>
</reference>
<evidence type="ECO:0000256" key="1">
    <source>
        <dbReference type="ARBA" id="ARBA00004571"/>
    </source>
</evidence>
<dbReference type="SUPFAM" id="SSF56935">
    <property type="entry name" value="Porins"/>
    <property type="match status" value="1"/>
</dbReference>
<evidence type="ECO:0000313" key="16">
    <source>
        <dbReference type="Proteomes" id="UP000295668"/>
    </source>
</evidence>
<keyword evidence="8 15" id="KW-0675">Receptor</keyword>
<evidence type="ECO:0000256" key="10">
    <source>
        <dbReference type="PROSITE-ProRule" id="PRU01360"/>
    </source>
</evidence>
<feature type="domain" description="TonB-dependent receptor plug" evidence="14">
    <location>
        <begin position="45"/>
        <end position="151"/>
    </location>
</feature>
<keyword evidence="9 10" id="KW-0998">Cell outer membrane</keyword>
<sequence length="682" mass="76516">MKKSLTFLFALFPIFAFAQVAKTDSIKLDEVTVKGYYNTQSLLRSVASVSLIDSTEIRNQPNSSLVSLMNTVPGVRMEERSPGSYRVSLRGSLLRSPFGIRNIKIYFDDFPLTDAGGNSYLNSLDFVALASVEVYKGPEANIYGANTGGAVLIKSTKLQNNQINGSISGGSFGLFHQTASLTKVFKNYRFNVTEGYQTSDGYRDNSAMNRKYLQTTQQLDYNKKGSVKFLAFYSDLAYQTPGGLTALQLSQNPRTARPATPTLPGAITQQAGIYNKTLFAGLSNNYQLGKDFKHIIAVYTSYTDFRNPFITNYEKRYESNLGLRTFLAYSHAFSMLNLSAQIGAETAENNSRIKNFDNNAGEPAKLQASDYLKAAQSFGFLRLNLDFNRKLNVELASSLNLYRYGYERFFPTTLQKKTKNFNAELMPKIALSYLVRNDLAIRGSISKGYSPPTIAEVRASDNNINTNLQAEFGWNYEIGLRYKSRDNRLYFNTNVFQFNLQDAIVRKLNQNETEYFENTGATNQKGIELEGKFWVVKDANGFIKDLKGNSSYALSKFKFGDFPVGKINYSGNKLTGVPEHVFINSLEFLFQKNIYFFAQHNHTSAIPVNDANTVTAKKYDLVDLKIGKRDFKIGKTKFELYFGMNNVLNEKYSLGNDLNAVAGRYFNAAASRNFYTGILVGG</sequence>
<dbReference type="Gene3D" id="2.170.130.10">
    <property type="entry name" value="TonB-dependent receptor, plug domain"/>
    <property type="match status" value="1"/>
</dbReference>
<dbReference type="Pfam" id="PF00593">
    <property type="entry name" value="TonB_dep_Rec_b-barrel"/>
    <property type="match status" value="1"/>
</dbReference>
<keyword evidence="16" id="KW-1185">Reference proteome</keyword>
<dbReference type="InterPro" id="IPR012910">
    <property type="entry name" value="Plug_dom"/>
</dbReference>
<comment type="similarity">
    <text evidence="10 11">Belongs to the TonB-dependent receptor family.</text>
</comment>
<feature type="chain" id="PRO_5020718188" evidence="12">
    <location>
        <begin position="19"/>
        <end position="682"/>
    </location>
</feature>
<dbReference type="Gene3D" id="2.40.170.20">
    <property type="entry name" value="TonB-dependent receptor, beta-barrel domain"/>
    <property type="match status" value="1"/>
</dbReference>
<evidence type="ECO:0000256" key="12">
    <source>
        <dbReference type="SAM" id="SignalP"/>
    </source>
</evidence>
<dbReference type="InterPro" id="IPR039426">
    <property type="entry name" value="TonB-dep_rcpt-like"/>
</dbReference>
<dbReference type="Pfam" id="PF07715">
    <property type="entry name" value="Plug"/>
    <property type="match status" value="1"/>
</dbReference>
<keyword evidence="6 11" id="KW-0798">TonB box</keyword>
<dbReference type="PANTHER" id="PTHR30069">
    <property type="entry name" value="TONB-DEPENDENT OUTER MEMBRANE RECEPTOR"/>
    <property type="match status" value="1"/>
</dbReference>
<evidence type="ECO:0000256" key="5">
    <source>
        <dbReference type="ARBA" id="ARBA00022729"/>
    </source>
</evidence>
<evidence type="ECO:0000313" key="15">
    <source>
        <dbReference type="EMBL" id="TDG34794.1"/>
    </source>
</evidence>
<evidence type="ECO:0000256" key="6">
    <source>
        <dbReference type="ARBA" id="ARBA00023077"/>
    </source>
</evidence>
<keyword evidence="3 10" id="KW-1134">Transmembrane beta strand</keyword>
<keyword evidence="5 12" id="KW-0732">Signal</keyword>
<comment type="subcellular location">
    <subcellularLocation>
        <location evidence="1 10">Cell outer membrane</location>
        <topology evidence="1 10">Multi-pass membrane protein</topology>
    </subcellularLocation>
</comment>
<comment type="caution">
    <text evidence="15">The sequence shown here is derived from an EMBL/GenBank/DDBJ whole genome shotgun (WGS) entry which is preliminary data.</text>
</comment>
<evidence type="ECO:0000256" key="8">
    <source>
        <dbReference type="ARBA" id="ARBA00023170"/>
    </source>
</evidence>
<dbReference type="PROSITE" id="PS52016">
    <property type="entry name" value="TONB_DEPENDENT_REC_3"/>
    <property type="match status" value="1"/>
</dbReference>
<evidence type="ECO:0000256" key="3">
    <source>
        <dbReference type="ARBA" id="ARBA00022452"/>
    </source>
</evidence>